<proteinExistence type="predicted"/>
<feature type="compositionally biased region" description="Polar residues" evidence="1">
    <location>
        <begin position="125"/>
        <end position="141"/>
    </location>
</feature>
<dbReference type="OrthoDB" id="4900256at2759"/>
<dbReference type="AlphaFoldDB" id="A0A2H2ZZG2"/>
<organism evidence="2 3">
    <name type="scientific">Trichoderma parareesei</name>
    <name type="common">Filamentous fungus</name>
    <dbReference type="NCBI Taxonomy" id="858221"/>
    <lineage>
        <taxon>Eukaryota</taxon>
        <taxon>Fungi</taxon>
        <taxon>Dikarya</taxon>
        <taxon>Ascomycota</taxon>
        <taxon>Pezizomycotina</taxon>
        <taxon>Sordariomycetes</taxon>
        <taxon>Hypocreomycetidae</taxon>
        <taxon>Hypocreales</taxon>
        <taxon>Hypocreaceae</taxon>
        <taxon>Trichoderma</taxon>
    </lineage>
</organism>
<protein>
    <submittedName>
        <fullName evidence="2">Uncharacterized protein</fullName>
    </submittedName>
</protein>
<accession>A0A2H2ZZG2</accession>
<feature type="compositionally biased region" description="Polar residues" evidence="1">
    <location>
        <begin position="106"/>
        <end position="116"/>
    </location>
</feature>
<feature type="compositionally biased region" description="Basic and acidic residues" evidence="1">
    <location>
        <begin position="39"/>
        <end position="54"/>
    </location>
</feature>
<feature type="region of interest" description="Disordered" evidence="1">
    <location>
        <begin position="1"/>
        <end position="171"/>
    </location>
</feature>
<evidence type="ECO:0000313" key="2">
    <source>
        <dbReference type="EMBL" id="OTA07236.1"/>
    </source>
</evidence>
<comment type="caution">
    <text evidence="2">The sequence shown here is derived from an EMBL/GenBank/DDBJ whole genome shotgun (WGS) entry which is preliminary data.</text>
</comment>
<reference evidence="2 3" key="1">
    <citation type="journal article" date="2015" name="Genome Announc.">
        <title>Genome sequence and annotation of Trichoderma parareesei, the ancestor of the cellulase producer Trichoderma reesei.</title>
        <authorList>
            <person name="Yang D."/>
            <person name="Pomraning K."/>
            <person name="Kopchinskiy A."/>
            <person name="Karimi Aghcheh R."/>
            <person name="Atanasova L."/>
            <person name="Chenthamara K."/>
            <person name="Baker S.E."/>
            <person name="Zhang R."/>
            <person name="Shen Q."/>
            <person name="Freitag M."/>
            <person name="Kubicek C.P."/>
            <person name="Druzhinina I.S."/>
        </authorList>
    </citation>
    <scope>NUCLEOTIDE SEQUENCE [LARGE SCALE GENOMIC DNA]</scope>
    <source>
        <strain evidence="2 3">CBS 125925</strain>
    </source>
</reference>
<name>A0A2H2ZZG2_TRIPA</name>
<evidence type="ECO:0000256" key="1">
    <source>
        <dbReference type="SAM" id="MobiDB-lite"/>
    </source>
</evidence>
<gene>
    <name evidence="2" type="ORF">A9Z42_0080980</name>
</gene>
<feature type="compositionally biased region" description="Low complexity" evidence="1">
    <location>
        <begin position="86"/>
        <end position="105"/>
    </location>
</feature>
<dbReference type="Proteomes" id="UP000219286">
    <property type="component" value="Unassembled WGS sequence"/>
</dbReference>
<feature type="compositionally biased region" description="Polar residues" evidence="1">
    <location>
        <begin position="7"/>
        <end position="16"/>
    </location>
</feature>
<evidence type="ECO:0000313" key="3">
    <source>
        <dbReference type="Proteomes" id="UP000219286"/>
    </source>
</evidence>
<sequence>MAEHTSSHQPSPTVSTPDFPDLDDLIREEWNRRIQNLEAAKKPDGRCGSNEDSRGGGFGSSSSAKRRSIDLDSPDQNGSSAKRRSISQSSPTLGSSSRSSSSSSSIKITNQGQRRNSSSSSSSSIKITNQGQRRNSSSIMDNNTTNNNNNNNKNEPSSGKGEGEGNTYRYSYSYNPSHSSIPPLNDNVAVAIFVPLTNGQALLSPPAAAAVVPETPPYFLEKLERLTTHEAAVRGNIEALFGLEYLRVRAHVATAYPDDSAFDYYGATAAVRPVQEADLRQDLDAMIGNMRSKLPDPPVAGNLNLNLAAAAAAANLNLNLTKDVGLPDMDVPITYHPLNSPREAAANDVLKLLGDAATQLGFFDNHIRVISDGIKKEMQDAAARELREKQDRMDTD</sequence>
<dbReference type="EMBL" id="LFMI01000759">
    <property type="protein sequence ID" value="OTA07236.1"/>
    <property type="molecule type" value="Genomic_DNA"/>
</dbReference>
<feature type="compositionally biased region" description="Low complexity" evidence="1">
    <location>
        <begin position="142"/>
        <end position="154"/>
    </location>
</feature>
<keyword evidence="3" id="KW-1185">Reference proteome</keyword>